<dbReference type="RefSeq" id="WP_090388805.1">
    <property type="nucleotide sequence ID" value="NZ_FMZO01000002.1"/>
</dbReference>
<accession>A0A1G6L223</accession>
<name>A0A1G6L223_NIADE</name>
<reference evidence="2" key="1">
    <citation type="submission" date="2016-10" db="EMBL/GenBank/DDBJ databases">
        <authorList>
            <person name="Varghese N."/>
            <person name="Submissions S."/>
        </authorList>
    </citation>
    <scope>NUCLEOTIDE SEQUENCE [LARGE SCALE GENOMIC DNA]</scope>
    <source>
        <strain evidence="2">DSM 25811 / CCM 8410 / LMG 26954 / E90</strain>
    </source>
</reference>
<dbReference type="AlphaFoldDB" id="A0A1G6L223"/>
<dbReference type="NCBIfam" id="TIGR04256">
    <property type="entry name" value="GxxExxY"/>
    <property type="match status" value="1"/>
</dbReference>
<sequence length="96" mass="11217">MRMRWLSGLTEVKEPLLYKGKTQDMDFRCDLLVKRSIGVELKPVQDIIPLYEAQLLPYRELPQCPKGILINFNCSNIFKKGQKTIVNEYFSKLPVQ</sequence>
<gene>
    <name evidence="1" type="ORF">SAMN04487894_102174</name>
</gene>
<dbReference type="EMBL" id="FMZO01000002">
    <property type="protein sequence ID" value="SDC36795.1"/>
    <property type="molecule type" value="Genomic_DNA"/>
</dbReference>
<protein>
    <submittedName>
        <fullName evidence="1">GxxExxY protein</fullName>
    </submittedName>
</protein>
<dbReference type="InterPro" id="IPR026350">
    <property type="entry name" value="GxxExxY"/>
</dbReference>
<evidence type="ECO:0000313" key="1">
    <source>
        <dbReference type="EMBL" id="SDC36795.1"/>
    </source>
</evidence>
<dbReference type="Proteomes" id="UP000198757">
    <property type="component" value="Unassembled WGS sequence"/>
</dbReference>
<evidence type="ECO:0000313" key="2">
    <source>
        <dbReference type="Proteomes" id="UP000198757"/>
    </source>
</evidence>
<dbReference type="OrthoDB" id="1119698at2"/>
<dbReference type="Pfam" id="PF13366">
    <property type="entry name" value="PDDEXK_3"/>
    <property type="match status" value="1"/>
</dbReference>
<proteinExistence type="predicted"/>
<keyword evidence="2" id="KW-1185">Reference proteome</keyword>
<organism evidence="1 2">
    <name type="scientific">Niabella drilacis (strain DSM 25811 / CCM 8410 / CCUG 62505 / LMG 26954 / E90)</name>
    <dbReference type="NCBI Taxonomy" id="1285928"/>
    <lineage>
        <taxon>Bacteria</taxon>
        <taxon>Pseudomonadati</taxon>
        <taxon>Bacteroidota</taxon>
        <taxon>Chitinophagia</taxon>
        <taxon>Chitinophagales</taxon>
        <taxon>Chitinophagaceae</taxon>
        <taxon>Niabella</taxon>
    </lineage>
</organism>
<dbReference type="STRING" id="1285928.SAMN04487894_102174"/>